<evidence type="ECO:0000256" key="3">
    <source>
        <dbReference type="ARBA" id="ARBA00022679"/>
    </source>
</evidence>
<dbReference type="PANTHER" id="PTHR10434:SF11">
    <property type="entry name" value="1-ACYL-SN-GLYCEROL-3-PHOSPHATE ACYLTRANSFERASE"/>
    <property type="match status" value="1"/>
</dbReference>
<evidence type="ECO:0000256" key="4">
    <source>
        <dbReference type="ARBA" id="ARBA00023315"/>
    </source>
</evidence>
<evidence type="ECO:0000256" key="5">
    <source>
        <dbReference type="SAM" id="Phobius"/>
    </source>
</evidence>
<dbReference type="CDD" id="cd07989">
    <property type="entry name" value="LPLAT_AGPAT-like"/>
    <property type="match status" value="1"/>
</dbReference>
<evidence type="ECO:0000313" key="8">
    <source>
        <dbReference type="Proteomes" id="UP000054495"/>
    </source>
</evidence>
<dbReference type="Pfam" id="PF01553">
    <property type="entry name" value="Acyltransferase"/>
    <property type="match status" value="1"/>
</dbReference>
<dbReference type="AlphaFoldDB" id="A0A0D6L408"/>
<dbReference type="InterPro" id="IPR002937">
    <property type="entry name" value="Amino_oxidase"/>
</dbReference>
<keyword evidence="4 7" id="KW-0012">Acyltransferase</keyword>
<keyword evidence="5" id="KW-1133">Transmembrane helix</keyword>
<keyword evidence="5" id="KW-0812">Transmembrane</keyword>
<dbReference type="SMART" id="SM00563">
    <property type="entry name" value="PlsC"/>
    <property type="match status" value="1"/>
</dbReference>
<dbReference type="Gene3D" id="3.50.50.60">
    <property type="entry name" value="FAD/NAD(P)-binding domain"/>
    <property type="match status" value="1"/>
</dbReference>
<sequence length="438" mass="49696">MLFTYFFLGSMFLTVLLIFFVIPFPVKKAKKQQFMNYMISKLAKSTLYAGFQFRKTILNPERLDYSKPSIVIANHTSFLDILAVLMLHPKTIIMVKSWVYNSPVFGPFIRYAGYIFVEKGTETNIELVRRQFEKGYSLVVFPEGTRSQDGEIHRFHKGAFVLSKQLNVPIQPVLLVGLHEINPKNDVMIHGGHLRDKRIFDTGVHYIGGLDRGENLYKIFGYLNVLDDLKLVRMNEVFDIIRMPNGKEFRQGQGYEAFMKFLLEDFPEESEAIRAFVQKIREVCTYFPLYNIRLEGERTYVSHPEILAVGAWDFVSGLTQNKELIAALLGNGILYAGDRKRTPLYVVALILNSYIKGSYRLADGGAQLAKALVKQIRNCGGELFKRKEVTGGTKSADGKLVSVTCSDGTVYEASSFISNLHPSKTMEIVGTEHFMPAT</sequence>
<dbReference type="EC" id="2.3.1.51" evidence="2"/>
<feature type="non-terminal residue" evidence="7">
    <location>
        <position position="438"/>
    </location>
</feature>
<keyword evidence="3 7" id="KW-0808">Transferase</keyword>
<keyword evidence="8" id="KW-1185">Reference proteome</keyword>
<feature type="domain" description="Phospholipid/glycerol acyltransferase" evidence="6">
    <location>
        <begin position="69"/>
        <end position="178"/>
    </location>
</feature>
<name>A0A0D6L408_9BILA</name>
<comment type="pathway">
    <text evidence="1">Phospholipid metabolism; CDP-diacylglycerol biosynthesis; CDP-diacylglycerol from sn-glycerol 3-phosphate: step 2/3.</text>
</comment>
<dbReference type="Pfam" id="PF01593">
    <property type="entry name" value="Amino_oxidase"/>
    <property type="match status" value="1"/>
</dbReference>
<evidence type="ECO:0000256" key="1">
    <source>
        <dbReference type="ARBA" id="ARBA00004728"/>
    </source>
</evidence>
<dbReference type="GO" id="GO:0003841">
    <property type="term" value="F:1-acylglycerol-3-phosphate O-acyltransferase activity"/>
    <property type="evidence" value="ECO:0007669"/>
    <property type="project" value="UniProtKB-EC"/>
</dbReference>
<keyword evidence="5" id="KW-0472">Membrane</keyword>
<organism evidence="7 8">
    <name type="scientific">Ancylostoma ceylanicum</name>
    <dbReference type="NCBI Taxonomy" id="53326"/>
    <lineage>
        <taxon>Eukaryota</taxon>
        <taxon>Metazoa</taxon>
        <taxon>Ecdysozoa</taxon>
        <taxon>Nematoda</taxon>
        <taxon>Chromadorea</taxon>
        <taxon>Rhabditida</taxon>
        <taxon>Rhabditina</taxon>
        <taxon>Rhabditomorpha</taxon>
        <taxon>Strongyloidea</taxon>
        <taxon>Ancylostomatidae</taxon>
        <taxon>Ancylostomatinae</taxon>
        <taxon>Ancylostoma</taxon>
    </lineage>
</organism>
<dbReference type="InterPro" id="IPR036188">
    <property type="entry name" value="FAD/NAD-bd_sf"/>
</dbReference>
<feature type="transmembrane region" description="Helical" evidence="5">
    <location>
        <begin position="6"/>
        <end position="26"/>
    </location>
</feature>
<dbReference type="SUPFAM" id="SSF51905">
    <property type="entry name" value="FAD/NAD(P)-binding domain"/>
    <property type="match status" value="1"/>
</dbReference>
<dbReference type="PANTHER" id="PTHR10434">
    <property type="entry name" value="1-ACYL-SN-GLYCEROL-3-PHOSPHATE ACYLTRANSFERASE"/>
    <property type="match status" value="1"/>
</dbReference>
<dbReference type="EMBL" id="KE127666">
    <property type="protein sequence ID" value="EPB65594.1"/>
    <property type="molecule type" value="Genomic_DNA"/>
</dbReference>
<protein>
    <recommendedName>
        <fullName evidence="2">1-acylglycerol-3-phosphate O-acyltransferase</fullName>
        <ecNumber evidence="2">2.3.1.51</ecNumber>
    </recommendedName>
</protein>
<reference evidence="7 8" key="1">
    <citation type="submission" date="2013-05" db="EMBL/GenBank/DDBJ databases">
        <title>Draft genome of the parasitic nematode Anyclostoma ceylanicum.</title>
        <authorList>
            <person name="Mitreva M."/>
        </authorList>
    </citation>
    <scope>NUCLEOTIDE SEQUENCE [LARGE SCALE GENOMIC DNA]</scope>
</reference>
<evidence type="ECO:0000313" key="7">
    <source>
        <dbReference type="EMBL" id="EPB65594.1"/>
    </source>
</evidence>
<evidence type="ECO:0000259" key="6">
    <source>
        <dbReference type="SMART" id="SM00563"/>
    </source>
</evidence>
<evidence type="ECO:0000256" key="2">
    <source>
        <dbReference type="ARBA" id="ARBA00013211"/>
    </source>
</evidence>
<dbReference type="SUPFAM" id="SSF69593">
    <property type="entry name" value="Glycerol-3-phosphate (1)-acyltransferase"/>
    <property type="match status" value="1"/>
</dbReference>
<proteinExistence type="predicted"/>
<dbReference type="InterPro" id="IPR002123">
    <property type="entry name" value="Plipid/glycerol_acylTrfase"/>
</dbReference>
<dbReference type="GO" id="GO:0016491">
    <property type="term" value="F:oxidoreductase activity"/>
    <property type="evidence" value="ECO:0007669"/>
    <property type="project" value="InterPro"/>
</dbReference>
<dbReference type="GO" id="GO:0006654">
    <property type="term" value="P:phosphatidic acid biosynthetic process"/>
    <property type="evidence" value="ECO:0007669"/>
    <property type="project" value="TreeGrafter"/>
</dbReference>
<gene>
    <name evidence="7" type="ORF">ANCCEY_15339</name>
</gene>
<accession>A0A0D6L408</accession>
<dbReference type="Proteomes" id="UP000054495">
    <property type="component" value="Unassembled WGS sequence"/>
</dbReference>